<dbReference type="Gene3D" id="3.30.470.20">
    <property type="entry name" value="ATP-grasp fold, B domain"/>
    <property type="match status" value="1"/>
</dbReference>
<feature type="domain" description="ATP-grasp" evidence="6">
    <location>
        <begin position="503"/>
        <end position="539"/>
    </location>
</feature>
<keyword evidence="2 5" id="KW-0547">Nucleotide-binding</keyword>
<evidence type="ECO:0000313" key="7">
    <source>
        <dbReference type="EMBL" id="QKV54563.1"/>
    </source>
</evidence>
<evidence type="ECO:0000313" key="8">
    <source>
        <dbReference type="Proteomes" id="UP000509579"/>
    </source>
</evidence>
<dbReference type="SUPFAM" id="SSF51735">
    <property type="entry name" value="NAD(P)-binding Rossmann-fold domains"/>
    <property type="match status" value="1"/>
</dbReference>
<dbReference type="KEGG" id="aant:HUK68_17630"/>
<dbReference type="PANTHER" id="PTHR43334">
    <property type="entry name" value="ACETATE--COA LIGASE [ADP-FORMING]"/>
    <property type="match status" value="1"/>
</dbReference>
<keyword evidence="3 5" id="KW-0067">ATP-binding</keyword>
<dbReference type="FunFam" id="3.30.1490.20:FF:000020">
    <property type="entry name" value="Protein lysine acetyltransferase"/>
    <property type="match status" value="1"/>
</dbReference>
<organism evidence="7 8">
    <name type="scientific">Comamonas antarctica</name>
    <dbReference type="NCBI Taxonomy" id="2743470"/>
    <lineage>
        <taxon>Bacteria</taxon>
        <taxon>Pseudomonadati</taxon>
        <taxon>Pseudomonadota</taxon>
        <taxon>Betaproteobacteria</taxon>
        <taxon>Burkholderiales</taxon>
        <taxon>Comamonadaceae</taxon>
        <taxon>Comamonas</taxon>
    </lineage>
</organism>
<dbReference type="GO" id="GO:0005524">
    <property type="term" value="F:ATP binding"/>
    <property type="evidence" value="ECO:0007669"/>
    <property type="project" value="UniProtKB-UniRule"/>
</dbReference>
<evidence type="ECO:0000256" key="4">
    <source>
        <dbReference type="ARBA" id="ARBA00060888"/>
    </source>
</evidence>
<keyword evidence="1 7" id="KW-0436">Ligase</keyword>
<dbReference type="SUPFAM" id="SSF52210">
    <property type="entry name" value="Succinyl-CoA synthetase domains"/>
    <property type="match status" value="2"/>
</dbReference>
<evidence type="ECO:0000256" key="3">
    <source>
        <dbReference type="ARBA" id="ARBA00022840"/>
    </source>
</evidence>
<dbReference type="Gene3D" id="3.30.1490.20">
    <property type="entry name" value="ATP-grasp fold, A domain"/>
    <property type="match status" value="1"/>
</dbReference>
<protein>
    <submittedName>
        <fullName evidence="7">Acetate--CoA ligase family protein</fullName>
    </submittedName>
</protein>
<dbReference type="AlphaFoldDB" id="A0A6N1X8C9"/>
<dbReference type="PANTHER" id="PTHR43334:SF1">
    <property type="entry name" value="3-HYDROXYPROPIONATE--COA LIGASE [ADP-FORMING]"/>
    <property type="match status" value="1"/>
</dbReference>
<dbReference type="SUPFAM" id="SSF56059">
    <property type="entry name" value="Glutathione synthetase ATP-binding domain-like"/>
    <property type="match status" value="1"/>
</dbReference>
<dbReference type="GO" id="GO:0046872">
    <property type="term" value="F:metal ion binding"/>
    <property type="evidence" value="ECO:0007669"/>
    <property type="project" value="InterPro"/>
</dbReference>
<dbReference type="InterPro" id="IPR036291">
    <property type="entry name" value="NAD(P)-bd_dom_sf"/>
</dbReference>
<dbReference type="Gene3D" id="3.40.50.720">
    <property type="entry name" value="NAD(P)-binding Rossmann-like Domain"/>
    <property type="match status" value="1"/>
</dbReference>
<dbReference type="Proteomes" id="UP000509579">
    <property type="component" value="Chromosome"/>
</dbReference>
<sequence length="722" mass="74773">MSDYQTPAPGAGMDAFFLARGIAVIGASAEPTKIGGRPVHLLRRHGYAGSIYPINPKGGEIQGLPAYARLADTPEAPELALIAVPASHAVQAVQDCAARGVRAVVVLSSGFAEAGDEGAAWQAEMRAIALRHGMRLLGPNCLGTVGVAERAIGSFSVALEDYFPQAGAVGIVSQSGNIGSYTLQLLVQRGVGISRMVTTGNEAEVDLADGIAALARDPATRVILCCMETCRDGERLTQALAIAREHQTPVVVLKIGATEQGQAAAASHTGALAASDAVIDAVLRRHGALRVRSHEDLVEIGQALGQLMPIGQPHCLPRKPAVTLVAASGGFGIMMADAMSEAGLALPALAPATRARIHQVLPGASTSNPVDASAQISSRPDILFEVLSALQEDPGEATTVLFLSLGLYSSRLRDIYLQALAQLRAAYPQRPLVIISRGPAEAVVQIQALGIPVFSSIDAAARGIDALVRMAALLDAAPAAAPAVNGTGARLPEDTFRNEYAAKQALIDAGFEVPRELRAADAEAAVKAAEALGYPVVLKILSEDIAHKTEAGGVALNLGDAEAVRAASARIFASVARHAPDARLDGLLVAPMLRGGTELIAGISRDPVFGPVVMVGMGGIYAEVLRDVAVQPAPVSEDQATAMIRSLRLFPLLDGARGQAPADVAAAARAVARLSEFACAHREQVAEIDLNPILVRPQGQGIAILDALMVPLTPEPETAHAQ</sequence>
<evidence type="ECO:0000256" key="5">
    <source>
        <dbReference type="PROSITE-ProRule" id="PRU00409"/>
    </source>
</evidence>
<dbReference type="PROSITE" id="PS50975">
    <property type="entry name" value="ATP_GRASP"/>
    <property type="match status" value="1"/>
</dbReference>
<proteinExistence type="inferred from homology"/>
<dbReference type="SMART" id="SM00881">
    <property type="entry name" value="CoA_binding"/>
    <property type="match status" value="1"/>
</dbReference>
<dbReference type="RefSeq" id="WP_175505363.1">
    <property type="nucleotide sequence ID" value="NZ_CP054840.1"/>
</dbReference>
<dbReference type="Pfam" id="PF13380">
    <property type="entry name" value="CoA_binding_2"/>
    <property type="match status" value="1"/>
</dbReference>
<dbReference type="Gene3D" id="3.40.50.261">
    <property type="entry name" value="Succinyl-CoA synthetase domains"/>
    <property type="match status" value="2"/>
</dbReference>
<evidence type="ECO:0000256" key="1">
    <source>
        <dbReference type="ARBA" id="ARBA00022598"/>
    </source>
</evidence>
<name>A0A6N1X8C9_9BURK</name>
<dbReference type="Pfam" id="PF13607">
    <property type="entry name" value="Succ_CoA_lig"/>
    <property type="match status" value="1"/>
</dbReference>
<keyword evidence="8" id="KW-1185">Reference proteome</keyword>
<dbReference type="GO" id="GO:0016874">
    <property type="term" value="F:ligase activity"/>
    <property type="evidence" value="ECO:0007669"/>
    <property type="project" value="UniProtKB-KW"/>
</dbReference>
<reference evidence="7 8" key="1">
    <citation type="submission" date="2020-06" db="EMBL/GenBank/DDBJ databases">
        <title>Acidovorax antarctica sp. nov., isolated from Corinth ice sheet soil, Antarctic Fields Peninsula.</title>
        <authorList>
            <person name="Xu Q."/>
            <person name="Peng F."/>
        </authorList>
    </citation>
    <scope>NUCLEOTIDE SEQUENCE [LARGE SCALE GENOMIC DNA]</scope>
    <source>
        <strain evidence="7 8">16-35-5</strain>
    </source>
</reference>
<dbReference type="InterPro" id="IPR032875">
    <property type="entry name" value="Succ_CoA_lig_flav_dom"/>
</dbReference>
<accession>A0A6N1X8C9</accession>
<evidence type="ECO:0000256" key="2">
    <source>
        <dbReference type="ARBA" id="ARBA00022741"/>
    </source>
</evidence>
<comment type="similarity">
    <text evidence="4">In the N-terminal section; belongs to the acetate CoA ligase alpha subunit family.</text>
</comment>
<dbReference type="InterPro" id="IPR011761">
    <property type="entry name" value="ATP-grasp"/>
</dbReference>
<dbReference type="InterPro" id="IPR013815">
    <property type="entry name" value="ATP_grasp_subdomain_1"/>
</dbReference>
<evidence type="ECO:0000259" key="6">
    <source>
        <dbReference type="PROSITE" id="PS50975"/>
    </source>
</evidence>
<dbReference type="InterPro" id="IPR051538">
    <property type="entry name" value="Acyl-CoA_Synth/Transferase"/>
</dbReference>
<gene>
    <name evidence="7" type="ORF">HUK68_17630</name>
</gene>
<dbReference type="EMBL" id="CP054840">
    <property type="protein sequence ID" value="QKV54563.1"/>
    <property type="molecule type" value="Genomic_DNA"/>
</dbReference>
<dbReference type="Pfam" id="PF13549">
    <property type="entry name" value="ATP-grasp_5"/>
    <property type="match status" value="1"/>
</dbReference>
<dbReference type="InterPro" id="IPR003781">
    <property type="entry name" value="CoA-bd"/>
</dbReference>
<dbReference type="InterPro" id="IPR016102">
    <property type="entry name" value="Succinyl-CoA_synth-like"/>
</dbReference>